<dbReference type="Pfam" id="PF05368">
    <property type="entry name" value="NmrA"/>
    <property type="match status" value="1"/>
</dbReference>
<dbReference type="SUPFAM" id="SSF51735">
    <property type="entry name" value="NAD(P)-binding Rossmann-fold domains"/>
    <property type="match status" value="1"/>
</dbReference>
<reference evidence="2 3" key="1">
    <citation type="submission" date="2016-07" db="EMBL/GenBank/DDBJ databases">
        <title>Multiple horizontal gene transfer events from other fungi enriched the ability of initially mycotrophic Trichoderma (Ascomycota) to feed on dead plant biomass.</title>
        <authorList>
            <consortium name="DOE Joint Genome Institute"/>
            <person name="Aerts A."/>
            <person name="Atanasova L."/>
            <person name="Chenthamara K."/>
            <person name="Zhang J."/>
            <person name="Grujic M."/>
            <person name="Henrissat B."/>
            <person name="Kuo A."/>
            <person name="Salamov A."/>
            <person name="Lipzen A."/>
            <person name="Labutti K."/>
            <person name="Barry K."/>
            <person name="Miao Y."/>
            <person name="Rahimi M.J."/>
            <person name="Shen Q."/>
            <person name="Grigoriev I.V."/>
            <person name="Kubicek C.P."/>
            <person name="Druzhinina I.S."/>
        </authorList>
    </citation>
    <scope>NUCLEOTIDE SEQUENCE [LARGE SCALE GENOMIC DNA]</scope>
    <source>
        <strain evidence="2 3">CBS 433.97</strain>
    </source>
</reference>
<evidence type="ECO:0000313" key="3">
    <source>
        <dbReference type="Proteomes" id="UP000240493"/>
    </source>
</evidence>
<organism evidence="2 3">
    <name type="scientific">Trichoderma asperellum (strain ATCC 204424 / CBS 433.97 / NBRC 101777)</name>
    <dbReference type="NCBI Taxonomy" id="1042311"/>
    <lineage>
        <taxon>Eukaryota</taxon>
        <taxon>Fungi</taxon>
        <taxon>Dikarya</taxon>
        <taxon>Ascomycota</taxon>
        <taxon>Pezizomycotina</taxon>
        <taxon>Sordariomycetes</taxon>
        <taxon>Hypocreomycetidae</taxon>
        <taxon>Hypocreales</taxon>
        <taxon>Hypocreaceae</taxon>
        <taxon>Trichoderma</taxon>
    </lineage>
</organism>
<protein>
    <recommendedName>
        <fullName evidence="1">NmrA-like domain-containing protein</fullName>
    </recommendedName>
</protein>
<feature type="domain" description="NmrA-like" evidence="1">
    <location>
        <begin position="56"/>
        <end position="178"/>
    </location>
</feature>
<dbReference type="AlphaFoldDB" id="A0A2T3YQH8"/>
<dbReference type="InterPro" id="IPR008030">
    <property type="entry name" value="NmrA-like"/>
</dbReference>
<dbReference type="InterPro" id="IPR036291">
    <property type="entry name" value="NAD(P)-bd_dom_sf"/>
</dbReference>
<proteinExistence type="predicted"/>
<dbReference type="OrthoDB" id="3358371at2759"/>
<accession>A0A2T3YQH8</accession>
<dbReference type="STRING" id="1042311.A0A2T3YQH8"/>
<keyword evidence="3" id="KW-1185">Reference proteome</keyword>
<dbReference type="EMBL" id="KZ679294">
    <property type="protein sequence ID" value="PTB34825.1"/>
    <property type="molecule type" value="Genomic_DNA"/>
</dbReference>
<evidence type="ECO:0000259" key="1">
    <source>
        <dbReference type="Pfam" id="PF05368"/>
    </source>
</evidence>
<sequence length="233" mass="26243">MKECPSHTEARIKIPSALDKQVITLFKGESTNFEETTVTVGNKAMRDDAATEEVGLREYFLSKVEVEEAVRNGNFKTYTLIRPAVLHTDFMLPYVHNNFPGLPTGGELGHGFNDGVRMFYTDLYDVGKYAAAALGDPARFASQEIDLMNELLTIEEVRDILVKVSGRDVRVRRWTAAEVKGVKNTVHGMLFHLWANSRNISPYLRVVKETQIKLGIKLTSLETALQRDKARLL</sequence>
<evidence type="ECO:0000313" key="2">
    <source>
        <dbReference type="EMBL" id="PTB34825.1"/>
    </source>
</evidence>
<dbReference type="Gene3D" id="3.40.50.720">
    <property type="entry name" value="NAD(P)-binding Rossmann-like Domain"/>
    <property type="match status" value="1"/>
</dbReference>
<gene>
    <name evidence="2" type="ORF">M441DRAFT_154781</name>
</gene>
<name>A0A2T3YQH8_TRIA4</name>
<dbReference type="Proteomes" id="UP000240493">
    <property type="component" value="Unassembled WGS sequence"/>
</dbReference>